<dbReference type="Pfam" id="PF07717">
    <property type="entry name" value="OB_NTP_bind"/>
    <property type="match status" value="1"/>
</dbReference>
<feature type="compositionally biased region" description="Basic and acidic residues" evidence="1">
    <location>
        <begin position="167"/>
        <end position="183"/>
    </location>
</feature>
<dbReference type="EMBL" id="HBEF01015453">
    <property type="protein sequence ID" value="CAD8337561.1"/>
    <property type="molecule type" value="Transcribed_RNA"/>
</dbReference>
<evidence type="ECO:0000259" key="2">
    <source>
        <dbReference type="Pfam" id="PF07717"/>
    </source>
</evidence>
<proteinExistence type="predicted"/>
<accession>A0A7R9WWN5</accession>
<dbReference type="InterPro" id="IPR011709">
    <property type="entry name" value="DEAD-box_helicase_OB_fold"/>
</dbReference>
<dbReference type="AlphaFoldDB" id="A0A7R9WWN5"/>
<feature type="region of interest" description="Disordered" evidence="1">
    <location>
        <begin position="159"/>
        <end position="189"/>
    </location>
</feature>
<dbReference type="GO" id="GO:0003723">
    <property type="term" value="F:RNA binding"/>
    <property type="evidence" value="ECO:0007669"/>
    <property type="project" value="TreeGrafter"/>
</dbReference>
<reference evidence="3" key="1">
    <citation type="submission" date="2021-01" db="EMBL/GenBank/DDBJ databases">
        <authorList>
            <person name="Corre E."/>
            <person name="Pelletier E."/>
            <person name="Niang G."/>
            <person name="Scheremetjew M."/>
            <person name="Finn R."/>
            <person name="Kale V."/>
            <person name="Holt S."/>
            <person name="Cochrane G."/>
            <person name="Meng A."/>
            <person name="Brown T."/>
            <person name="Cohen L."/>
        </authorList>
    </citation>
    <scope>NUCLEOTIDE SEQUENCE</scope>
    <source>
        <strain evidence="3">CCMP3328</strain>
    </source>
</reference>
<sequence>MKKAKFHQTEGDHLTLLTVYKGWEAARCSNPWCFENFVQARSMKRAQDVRKQLVTIMDRYRLLLMSAGKNYKLICKAIAAGFFTNAAKKDPQEGYKTLVDQNPVYIHPSSALFNKNPEYLIYHELVLTTKEYMRNILVIDAKWLTELAPAFYKKADPNRMSRAKRKEKIEPLHDRFNPKDSWRLSKRRG</sequence>
<evidence type="ECO:0000256" key="1">
    <source>
        <dbReference type="SAM" id="MobiDB-lite"/>
    </source>
</evidence>
<dbReference type="GO" id="GO:0004386">
    <property type="term" value="F:helicase activity"/>
    <property type="evidence" value="ECO:0007669"/>
    <property type="project" value="TreeGrafter"/>
</dbReference>
<dbReference type="PANTHER" id="PTHR18934:SF85">
    <property type="entry name" value="ATP-DEPENDENT RNA HELICASE DHX8"/>
    <property type="match status" value="1"/>
</dbReference>
<dbReference type="GO" id="GO:0000390">
    <property type="term" value="P:spliceosomal complex disassembly"/>
    <property type="evidence" value="ECO:0007669"/>
    <property type="project" value="TreeGrafter"/>
</dbReference>
<feature type="domain" description="DEAD-box helicase OB fold" evidence="2">
    <location>
        <begin position="74"/>
        <end position="150"/>
    </location>
</feature>
<gene>
    <name evidence="3" type="ORF">CAUS1442_LOCUS9689</name>
</gene>
<dbReference type="GO" id="GO:0071013">
    <property type="term" value="C:catalytic step 2 spliceosome"/>
    <property type="evidence" value="ECO:0007669"/>
    <property type="project" value="TreeGrafter"/>
</dbReference>
<dbReference type="PANTHER" id="PTHR18934">
    <property type="entry name" value="ATP-DEPENDENT RNA HELICASE"/>
    <property type="match status" value="1"/>
</dbReference>
<name>A0A7R9WWN5_9STRA</name>
<protein>
    <recommendedName>
        <fullName evidence="2">DEAD-box helicase OB fold domain-containing protein</fullName>
    </recommendedName>
</protein>
<organism evidence="3">
    <name type="scientific">Craspedostauros australis</name>
    <dbReference type="NCBI Taxonomy" id="1486917"/>
    <lineage>
        <taxon>Eukaryota</taxon>
        <taxon>Sar</taxon>
        <taxon>Stramenopiles</taxon>
        <taxon>Ochrophyta</taxon>
        <taxon>Bacillariophyta</taxon>
        <taxon>Bacillariophyceae</taxon>
        <taxon>Bacillariophycidae</taxon>
        <taxon>Naviculales</taxon>
        <taxon>Naviculaceae</taxon>
        <taxon>Craspedostauros</taxon>
    </lineage>
</organism>
<evidence type="ECO:0000313" key="3">
    <source>
        <dbReference type="EMBL" id="CAD8337561.1"/>
    </source>
</evidence>